<evidence type="ECO:0000256" key="3">
    <source>
        <dbReference type="SAM" id="MobiDB-lite"/>
    </source>
</evidence>
<dbReference type="OrthoDB" id="185373at2759"/>
<feature type="compositionally biased region" description="Polar residues" evidence="3">
    <location>
        <begin position="1"/>
        <end position="10"/>
    </location>
</feature>
<feature type="repeat" description="PPR" evidence="2">
    <location>
        <begin position="268"/>
        <end position="302"/>
    </location>
</feature>
<dbReference type="InterPro" id="IPR051222">
    <property type="entry name" value="PPR/CCM1_RNA-binding"/>
</dbReference>
<evidence type="ECO:0000313" key="5">
    <source>
        <dbReference type="Proteomes" id="UP000015453"/>
    </source>
</evidence>
<feature type="non-terminal residue" evidence="4">
    <location>
        <position position="1"/>
    </location>
</feature>
<feature type="repeat" description="PPR" evidence="2">
    <location>
        <begin position="303"/>
        <end position="337"/>
    </location>
</feature>
<dbReference type="Gene3D" id="1.25.40.10">
    <property type="entry name" value="Tetratricopeptide repeat domain"/>
    <property type="match status" value="5"/>
</dbReference>
<gene>
    <name evidence="4" type="ORF">M569_13534</name>
</gene>
<evidence type="ECO:0000256" key="2">
    <source>
        <dbReference type="PROSITE-ProRule" id="PRU00708"/>
    </source>
</evidence>
<keyword evidence="5" id="KW-1185">Reference proteome</keyword>
<dbReference type="SUPFAM" id="SSF81901">
    <property type="entry name" value="HCP-like"/>
    <property type="match status" value="1"/>
</dbReference>
<dbReference type="PANTHER" id="PTHR47942">
    <property type="entry name" value="TETRATRICOPEPTIDE REPEAT (TPR)-LIKE SUPERFAMILY PROTEIN-RELATED"/>
    <property type="match status" value="1"/>
</dbReference>
<feature type="repeat" description="PPR" evidence="2">
    <location>
        <begin position="517"/>
        <end position="551"/>
    </location>
</feature>
<dbReference type="NCBIfam" id="TIGR00756">
    <property type="entry name" value="PPR"/>
    <property type="match status" value="11"/>
</dbReference>
<organism evidence="4 5">
    <name type="scientific">Genlisea aurea</name>
    <dbReference type="NCBI Taxonomy" id="192259"/>
    <lineage>
        <taxon>Eukaryota</taxon>
        <taxon>Viridiplantae</taxon>
        <taxon>Streptophyta</taxon>
        <taxon>Embryophyta</taxon>
        <taxon>Tracheophyta</taxon>
        <taxon>Spermatophyta</taxon>
        <taxon>Magnoliopsida</taxon>
        <taxon>eudicotyledons</taxon>
        <taxon>Gunneridae</taxon>
        <taxon>Pentapetalae</taxon>
        <taxon>asterids</taxon>
        <taxon>lamiids</taxon>
        <taxon>Lamiales</taxon>
        <taxon>Lentibulariaceae</taxon>
        <taxon>Genlisea</taxon>
    </lineage>
</organism>
<dbReference type="AlphaFoldDB" id="S8DEP2"/>
<feature type="repeat" description="PPR" evidence="2">
    <location>
        <begin position="373"/>
        <end position="407"/>
    </location>
</feature>
<sequence>LSARPSSSSPHRLDLNSAAAAPAPPLQEQRRTPSPDSIFGKASPPKRGSFKHGDSTYRSLIESTAEVVGSIAALETIFREMKLHGRSFTESNFILFFRACGKARSPHKAMEFFHRMTAEFHCRQTVKSFNSVLNVVIQQGLYREALEFHDRIIHSKKNNVSPNGLTFNLLIKACCRSGLVDRALHVFRDMATSNCDPDAYTYSTLMDGLCKADRLDDAMALLDEMHVEGCFPAAETFNVLINGLCRKGDLSRAAKLVDNMFLKGCIPTVVTYNTLIHGLCNRGKVEKAVDLVSRMISDNLAPSEVTYGTLITGLVRRGRASEGVRLLTLMEERGLKPNEYAFSSLISGLFKENNPEEALKLWERMTKTGRKPNTVLYGALIDGLCRERRPHDAEGYLVQMIEDGCKPNSFVYASLMRGFFEAGDGEKAIALWQQLDRETADSNNNSVFFFSIMINGLCKEGRLTDATMLWKSMLVKGLSLDTVAYSSMVHGFCNAGLVNQGLNLLDEMLSSSDARPDAVTYTILIGALCRRGEIHRAVELLDTMLSQGCDPDPTCCRVFLREGGVEPERVGEFLEELASRLLNRDRASGA</sequence>
<protein>
    <recommendedName>
        <fullName evidence="6">Pentacotripeptide-repeat region of PRORP domain-containing protein</fullName>
    </recommendedName>
</protein>
<feature type="repeat" description="PPR" evidence="2">
    <location>
        <begin position="481"/>
        <end position="511"/>
    </location>
</feature>
<feature type="region of interest" description="Disordered" evidence="3">
    <location>
        <begin position="1"/>
        <end position="54"/>
    </location>
</feature>
<evidence type="ECO:0000313" key="4">
    <source>
        <dbReference type="EMBL" id="EPS61263.1"/>
    </source>
</evidence>
<proteinExistence type="predicted"/>
<feature type="repeat" description="PPR" evidence="2">
    <location>
        <begin position="446"/>
        <end position="480"/>
    </location>
</feature>
<feature type="repeat" description="PPR" evidence="2">
    <location>
        <begin position="198"/>
        <end position="232"/>
    </location>
</feature>
<dbReference type="InterPro" id="IPR002885">
    <property type="entry name" value="PPR_rpt"/>
</dbReference>
<feature type="repeat" description="PPR" evidence="2">
    <location>
        <begin position="338"/>
        <end position="372"/>
    </location>
</feature>
<dbReference type="PANTHER" id="PTHR47942:SF65">
    <property type="entry name" value="OS04G0618050 PROTEIN"/>
    <property type="match status" value="1"/>
</dbReference>
<feature type="repeat" description="PPR" evidence="2">
    <location>
        <begin position="233"/>
        <end position="267"/>
    </location>
</feature>
<evidence type="ECO:0000256" key="1">
    <source>
        <dbReference type="ARBA" id="ARBA00022737"/>
    </source>
</evidence>
<dbReference type="Pfam" id="PF13041">
    <property type="entry name" value="PPR_2"/>
    <property type="match status" value="4"/>
</dbReference>
<dbReference type="InterPro" id="IPR011990">
    <property type="entry name" value="TPR-like_helical_dom_sf"/>
</dbReference>
<comment type="caution">
    <text evidence="4">The sequence shown here is derived from an EMBL/GenBank/DDBJ whole genome shotgun (WGS) entry which is preliminary data.</text>
</comment>
<dbReference type="Pfam" id="PF01535">
    <property type="entry name" value="PPR"/>
    <property type="match status" value="2"/>
</dbReference>
<feature type="repeat" description="PPR" evidence="2">
    <location>
        <begin position="163"/>
        <end position="197"/>
    </location>
</feature>
<feature type="non-terminal residue" evidence="4">
    <location>
        <position position="590"/>
    </location>
</feature>
<evidence type="ECO:0008006" key="6">
    <source>
        <dbReference type="Google" id="ProtNLM"/>
    </source>
</evidence>
<name>S8DEP2_9LAMI</name>
<reference evidence="4 5" key="1">
    <citation type="journal article" date="2013" name="BMC Genomics">
        <title>The miniature genome of a carnivorous plant Genlisea aurea contains a low number of genes and short non-coding sequences.</title>
        <authorList>
            <person name="Leushkin E.V."/>
            <person name="Sutormin R.A."/>
            <person name="Nabieva E.R."/>
            <person name="Penin A.A."/>
            <person name="Kondrashov A.S."/>
            <person name="Logacheva M.D."/>
        </authorList>
    </citation>
    <scope>NUCLEOTIDE SEQUENCE [LARGE SCALE GENOMIC DNA]</scope>
</reference>
<dbReference type="EMBL" id="AUSU01006968">
    <property type="protein sequence ID" value="EPS61263.1"/>
    <property type="molecule type" value="Genomic_DNA"/>
</dbReference>
<keyword evidence="1" id="KW-0677">Repeat</keyword>
<dbReference type="Pfam" id="PF12854">
    <property type="entry name" value="PPR_1"/>
    <property type="match status" value="3"/>
</dbReference>
<dbReference type="Proteomes" id="UP000015453">
    <property type="component" value="Unassembled WGS sequence"/>
</dbReference>
<accession>S8DEP2</accession>
<dbReference type="PROSITE" id="PS51375">
    <property type="entry name" value="PPR"/>
    <property type="match status" value="10"/>
</dbReference>